<gene>
    <name evidence="3" type="ORF">THS5294_01218</name>
</gene>
<dbReference type="AlphaFoldDB" id="A0A0P1EXY7"/>
<dbReference type="Proteomes" id="UP000051298">
    <property type="component" value="Unassembled WGS sequence"/>
</dbReference>
<reference evidence="3 4" key="1">
    <citation type="submission" date="2015-09" db="EMBL/GenBank/DDBJ databases">
        <authorList>
            <consortium name="Swine Surveillance"/>
        </authorList>
    </citation>
    <scope>NUCLEOTIDE SEQUENCE [LARGE SCALE GENOMIC DNA]</scope>
    <source>
        <strain evidence="3 4">CECT 5294</strain>
    </source>
</reference>
<organism evidence="3 4">
    <name type="scientific">Thalassobacter stenotrophicus</name>
    <dbReference type="NCBI Taxonomy" id="266809"/>
    <lineage>
        <taxon>Bacteria</taxon>
        <taxon>Pseudomonadati</taxon>
        <taxon>Pseudomonadota</taxon>
        <taxon>Alphaproteobacteria</taxon>
        <taxon>Rhodobacterales</taxon>
        <taxon>Roseobacteraceae</taxon>
        <taxon>Thalassobacter</taxon>
    </lineage>
</organism>
<protein>
    <submittedName>
        <fullName evidence="3">Flagellar hook-length control protein FliK</fullName>
    </submittedName>
</protein>
<accession>A0A0P1EXY7</accession>
<feature type="region of interest" description="Disordered" evidence="1">
    <location>
        <begin position="329"/>
        <end position="429"/>
    </location>
</feature>
<dbReference type="InterPro" id="IPR021136">
    <property type="entry name" value="Flagellar_hook_control-like_C"/>
</dbReference>
<feature type="compositionally biased region" description="Low complexity" evidence="1">
    <location>
        <begin position="404"/>
        <end position="416"/>
    </location>
</feature>
<keyword evidence="3" id="KW-0282">Flagellum</keyword>
<dbReference type="CDD" id="cd17470">
    <property type="entry name" value="T3SS_Flik_C"/>
    <property type="match status" value="1"/>
</dbReference>
<dbReference type="STRING" id="266809.PM03_09615"/>
<keyword evidence="3" id="KW-0966">Cell projection</keyword>
<evidence type="ECO:0000256" key="1">
    <source>
        <dbReference type="SAM" id="MobiDB-lite"/>
    </source>
</evidence>
<feature type="compositionally biased region" description="Polar residues" evidence="1">
    <location>
        <begin position="359"/>
        <end position="374"/>
    </location>
</feature>
<dbReference type="eggNOG" id="ENOG5032XMP">
    <property type="taxonomic scope" value="Bacteria"/>
</dbReference>
<dbReference type="Pfam" id="PF02120">
    <property type="entry name" value="Flg_hook"/>
    <property type="match status" value="1"/>
</dbReference>
<proteinExistence type="predicted"/>
<dbReference type="Gene3D" id="3.30.750.140">
    <property type="match status" value="1"/>
</dbReference>
<evidence type="ECO:0000259" key="2">
    <source>
        <dbReference type="Pfam" id="PF02120"/>
    </source>
</evidence>
<evidence type="ECO:0000313" key="3">
    <source>
        <dbReference type="EMBL" id="CUH59929.1"/>
    </source>
</evidence>
<sequence>MNGPTQILDLGQGFLRPMSAPQGVPRVVPASVSAELGAIPTQGVDEVFSDALAVAQSAEVLPKSQQADLTDLVPDAPGNILMAPEAPTVDIAAITALLNAAPQTQALPELTLPQGLKAPTNDALIDTPEVEMMLAPVDQTLGASLPVAQVTLALHTTDVPTDLTEAASKVVSNIDILLDAAPQLVSQPVGQAITSVPVTELMAAKAISPHFEMLPYPAAKVVPLSQGGNPNEGVTLPAPAEFKGLPQQSPSPALTNLGPVADAVSVEVKPVEATDALQTSRPHSTIDTVARPIIQTTAIPPEVAQQATIPATLVAPELTTIVPAVTATSAQTTPRKTDPTRIPSGPAPTIGLSIDDATGLNTKTTSDQGATLRSTARLRGTLPRDATPQMPPETRPNGEATVMTSAPVPTSTTGAPAPGPTPAQGPMQQSAMAGAMLDVRHQGWTKTLVNRAAQSVQAGGTLTLSILPQHLGQITLKLSEGRKGMELRITAEVASTASMLRGVETQISGAFDEAGLKLASFSANTGGQGKGGDTPNERRDTTGIAASANTVDEAPQATADTSSLISIIA</sequence>
<dbReference type="EMBL" id="CYRX01000011">
    <property type="protein sequence ID" value="CUH59929.1"/>
    <property type="molecule type" value="Genomic_DNA"/>
</dbReference>
<name>A0A0P1EXY7_9RHOB</name>
<dbReference type="InterPro" id="IPR038610">
    <property type="entry name" value="FliK-like_C_sf"/>
</dbReference>
<keyword evidence="3" id="KW-0969">Cilium</keyword>
<evidence type="ECO:0000313" key="4">
    <source>
        <dbReference type="Proteomes" id="UP000051298"/>
    </source>
</evidence>
<feature type="domain" description="Flagellar hook-length control protein-like C-terminal" evidence="2">
    <location>
        <begin position="454"/>
        <end position="530"/>
    </location>
</feature>